<dbReference type="PROSITE" id="PS51462">
    <property type="entry name" value="NUDIX"/>
    <property type="match status" value="1"/>
</dbReference>
<dbReference type="GO" id="GO:0016787">
    <property type="term" value="F:hydrolase activity"/>
    <property type="evidence" value="ECO:0007669"/>
    <property type="project" value="UniProtKB-KW"/>
</dbReference>
<dbReference type="PANTHER" id="PTHR43736:SF1">
    <property type="entry name" value="DIHYDRONEOPTERIN TRIPHOSPHATE DIPHOSPHATASE"/>
    <property type="match status" value="1"/>
</dbReference>
<reference evidence="5" key="2">
    <citation type="submission" date="2021-07" db="EMBL/GenBank/DDBJ databases">
        <title>Occurrence of streptococci in the human mouth that bind to a non-human glycan.</title>
        <authorList>
            <person name="Cross B."/>
            <person name="Thamadilok S."/>
            <person name="Bensing B."/>
            <person name="Sasmal A."/>
            <person name="Khedri Z."/>
            <person name="Deng L."/>
            <person name="Yu H."/>
            <person name="Mehta A."/>
            <person name="Aluvathingal J."/>
            <person name="Nadendla S."/>
            <person name="Vickerman M."/>
            <person name="Chen X."/>
            <person name="Dewhirst F."/>
            <person name="Gill A."/>
            <person name="Lettrichova I."/>
            <person name="Diaz S."/>
            <person name="Gill S."/>
            <person name="Tettelin H."/>
            <person name="Iverson T."/>
            <person name="Sullam P."/>
            <person name="Varki A."/>
            <person name="Ruhl S."/>
        </authorList>
    </citation>
    <scope>NUCLEOTIDE SEQUENCE</scope>
    <source>
        <strain evidence="5">SK9</strain>
    </source>
</reference>
<comment type="caution">
    <text evidence="5">The sequence shown here is derived from an EMBL/GenBank/DDBJ whole genome shotgun (WGS) entry which is preliminary data.</text>
</comment>
<sequence length="152" mass="17421">MEIWDAYNDKREKIGQYLVRGERIPAGLYHLCVNVIVRHEDGDILFMKRSSQKELYPNYFEFGAGGSVLAGEDSLSAVLRELKEETGLVPSQIKLIEQTISSEDRCLFDYYEAIIVGDKGNITYQDGETDGHVWVGIDELPVFMKEELLFRH</sequence>
<dbReference type="Gene3D" id="3.90.79.10">
    <property type="entry name" value="Nucleoside Triphosphate Pyrophosphohydrolase"/>
    <property type="match status" value="1"/>
</dbReference>
<dbReference type="InterPro" id="IPR020084">
    <property type="entry name" value="NUDIX_hydrolase_CS"/>
</dbReference>
<evidence type="ECO:0000313" key="5">
    <source>
        <dbReference type="EMBL" id="MBZ2127108.1"/>
    </source>
</evidence>
<accession>A0AB35FUJ3</accession>
<reference evidence="4 6" key="1">
    <citation type="submission" date="2015-02" db="EMBL/GenBank/DDBJ databases">
        <title>Evolution of amylase-binding proteins of oral streptococcal species.</title>
        <authorList>
            <person name="Haase E.M."/>
        </authorList>
    </citation>
    <scope>NUCLEOTIDE SEQUENCE [LARGE SCALE GENOMIC DNA]</scope>
    <source>
        <strain evidence="4">NCTC 10712</strain>
        <strain evidence="6">UB10712</strain>
    </source>
</reference>
<keyword evidence="2 5" id="KW-0378">Hydrolase</keyword>
<dbReference type="RefSeq" id="WP_045634667.1">
    <property type="nucleotide sequence ID" value="NZ_CP020450.2"/>
</dbReference>
<dbReference type="EMBL" id="JAHZQA010000002">
    <property type="protein sequence ID" value="MBZ2127108.1"/>
    <property type="molecule type" value="Genomic_DNA"/>
</dbReference>
<dbReference type="Pfam" id="PF00293">
    <property type="entry name" value="NUDIX"/>
    <property type="match status" value="1"/>
</dbReference>
<comment type="similarity">
    <text evidence="1">Belongs to the Nudix hydrolase family.</text>
</comment>
<dbReference type="PANTHER" id="PTHR43736">
    <property type="entry name" value="ADP-RIBOSE PYROPHOSPHATASE"/>
    <property type="match status" value="1"/>
</dbReference>
<gene>
    <name evidence="5" type="ORF">K1I74_03410</name>
    <name evidence="4" type="ORF">TZ88_01008</name>
</gene>
<dbReference type="PROSITE" id="PS00893">
    <property type="entry name" value="NUDIX_BOX"/>
    <property type="match status" value="1"/>
</dbReference>
<dbReference type="Proteomes" id="UP000826921">
    <property type="component" value="Unassembled WGS sequence"/>
</dbReference>
<protein>
    <submittedName>
        <fullName evidence="4">MutT/NUDIX family protein</fullName>
    </submittedName>
    <submittedName>
        <fullName evidence="5">NUDIX hydrolase</fullName>
    </submittedName>
</protein>
<dbReference type="EMBL" id="JYGN01000003">
    <property type="protein sequence ID" value="KJQ64774.1"/>
    <property type="molecule type" value="Genomic_DNA"/>
</dbReference>
<dbReference type="SUPFAM" id="SSF55811">
    <property type="entry name" value="Nudix"/>
    <property type="match status" value="1"/>
</dbReference>
<evidence type="ECO:0000313" key="6">
    <source>
        <dbReference type="Proteomes" id="UP000033375"/>
    </source>
</evidence>
<evidence type="ECO:0000313" key="7">
    <source>
        <dbReference type="Proteomes" id="UP000826921"/>
    </source>
</evidence>
<proteinExistence type="inferred from homology"/>
<evidence type="ECO:0000313" key="4">
    <source>
        <dbReference type="EMBL" id="KJQ64774.1"/>
    </source>
</evidence>
<dbReference type="InterPro" id="IPR000086">
    <property type="entry name" value="NUDIX_hydrolase_dom"/>
</dbReference>
<name>A0AB35FUJ3_STRGN</name>
<evidence type="ECO:0000259" key="3">
    <source>
        <dbReference type="PROSITE" id="PS51462"/>
    </source>
</evidence>
<dbReference type="AlphaFoldDB" id="A0AB35FUJ3"/>
<dbReference type="InterPro" id="IPR015797">
    <property type="entry name" value="NUDIX_hydrolase-like_dom_sf"/>
</dbReference>
<dbReference type="Proteomes" id="UP000033375">
    <property type="component" value="Unassembled WGS sequence"/>
</dbReference>
<evidence type="ECO:0000256" key="2">
    <source>
        <dbReference type="ARBA" id="ARBA00022801"/>
    </source>
</evidence>
<organism evidence="5 7">
    <name type="scientific">Streptococcus gordonii</name>
    <dbReference type="NCBI Taxonomy" id="1302"/>
    <lineage>
        <taxon>Bacteria</taxon>
        <taxon>Bacillati</taxon>
        <taxon>Bacillota</taxon>
        <taxon>Bacilli</taxon>
        <taxon>Lactobacillales</taxon>
        <taxon>Streptococcaceae</taxon>
        <taxon>Streptococcus</taxon>
    </lineage>
</organism>
<dbReference type="CDD" id="cd04693">
    <property type="entry name" value="NUDIX_Hydrolase"/>
    <property type="match status" value="1"/>
</dbReference>
<evidence type="ECO:0000256" key="1">
    <source>
        <dbReference type="ARBA" id="ARBA00005582"/>
    </source>
</evidence>
<feature type="domain" description="Nudix hydrolase" evidence="3">
    <location>
        <begin position="28"/>
        <end position="152"/>
    </location>
</feature>